<dbReference type="Proteomes" id="UP000621436">
    <property type="component" value="Unassembled WGS sequence"/>
</dbReference>
<dbReference type="PANTHER" id="PTHR43649">
    <property type="entry name" value="ARABINOSE-BINDING PROTEIN-RELATED"/>
    <property type="match status" value="1"/>
</dbReference>
<sequence length="426" mass="47501">MFKKLLRTGLVGILAFALVIGLSFNLQADVVEIDYYYGLGGYLGEVTEEMIEEFNEANPDIHVRGITYGDFDEALQAFQAGVAAGDPPAAVMLEPTPTVEFAGRGILASVSDLLAADEDTDADDYYEAFFEMSMIDGEQYAIPLFGTTQVLYYRHDLFEEEGVDPEMLETWEGMEEAARILAARDDVQYGWMPMWGRYNMMDAAFARGGQMISDDGTEVLIDSEEWVETWEAFRRWIHDDEIMGIHHSGVGWEYWYDTIDDVLEGNAAGYTGSSGDQGDLDFDIVSAAIQPGWEGYGDPAPVGEARYGVIPANISEEKQEAAYRWLTFFSSPEKTAEWNMRTGYLAVRDSAQDIPEFAEFLEDNPQARVPLDQLEVASPYFIDPTGGDIEQALDDAADAVQIENVPAEEALQEAKERAQRALDRLN</sequence>
<dbReference type="RefSeq" id="WP_270452192.1">
    <property type="nucleotide sequence ID" value="NZ_JADPIE010000001.1"/>
</dbReference>
<dbReference type="Gene3D" id="3.40.190.10">
    <property type="entry name" value="Periplasmic binding protein-like II"/>
    <property type="match status" value="1"/>
</dbReference>
<dbReference type="InterPro" id="IPR006059">
    <property type="entry name" value="SBP"/>
</dbReference>
<protein>
    <submittedName>
        <fullName evidence="1">ABC transporter substrate-binding protein</fullName>
    </submittedName>
</protein>
<proteinExistence type="predicted"/>
<evidence type="ECO:0000313" key="1">
    <source>
        <dbReference type="EMBL" id="MBF8435555.1"/>
    </source>
</evidence>
<dbReference type="EMBL" id="JADPIE010000001">
    <property type="protein sequence ID" value="MBF8435555.1"/>
    <property type="molecule type" value="Genomic_DNA"/>
</dbReference>
<dbReference type="InterPro" id="IPR050490">
    <property type="entry name" value="Bact_solute-bd_prot1"/>
</dbReference>
<reference evidence="1" key="1">
    <citation type="submission" date="2020-11" db="EMBL/GenBank/DDBJ databases">
        <title>Halonatronomonas betainensis gen. nov., sp. nov. a novel haloalkaliphilic representative of the family Halanaerobiacae capable of betaine degradation.</title>
        <authorList>
            <person name="Boltyanskaya Y."/>
            <person name="Kevbrin V."/>
            <person name="Detkova E."/>
            <person name="Grouzdev D.S."/>
            <person name="Koziaeva V."/>
            <person name="Zhilina T."/>
        </authorList>
    </citation>
    <scope>NUCLEOTIDE SEQUENCE</scope>
    <source>
        <strain evidence="1">Z-7014</strain>
    </source>
</reference>
<dbReference type="CDD" id="cd14748">
    <property type="entry name" value="PBP2_UgpB"/>
    <property type="match status" value="1"/>
</dbReference>
<dbReference type="SUPFAM" id="SSF53850">
    <property type="entry name" value="Periplasmic binding protein-like II"/>
    <property type="match status" value="1"/>
</dbReference>
<accession>A0A931ARJ8</accession>
<dbReference type="PANTHER" id="PTHR43649:SF12">
    <property type="entry name" value="DIACETYLCHITOBIOSE BINDING PROTEIN DASA"/>
    <property type="match status" value="1"/>
</dbReference>
<gene>
    <name evidence="1" type="ORF">I0Q91_00555</name>
</gene>
<evidence type="ECO:0000313" key="2">
    <source>
        <dbReference type="Proteomes" id="UP000621436"/>
    </source>
</evidence>
<name>A0A931ARJ8_9FIRM</name>
<keyword evidence="2" id="KW-1185">Reference proteome</keyword>
<dbReference type="AlphaFoldDB" id="A0A931ARJ8"/>
<organism evidence="1 2">
    <name type="scientific">Halonatronomonas betaini</name>
    <dbReference type="NCBI Taxonomy" id="2778430"/>
    <lineage>
        <taxon>Bacteria</taxon>
        <taxon>Bacillati</taxon>
        <taxon>Bacillota</taxon>
        <taxon>Clostridia</taxon>
        <taxon>Halanaerobiales</taxon>
        <taxon>Halarsenatibacteraceae</taxon>
        <taxon>Halonatronomonas</taxon>
    </lineage>
</organism>
<comment type="caution">
    <text evidence="1">The sequence shown here is derived from an EMBL/GenBank/DDBJ whole genome shotgun (WGS) entry which is preliminary data.</text>
</comment>
<dbReference type="Pfam" id="PF13416">
    <property type="entry name" value="SBP_bac_8"/>
    <property type="match status" value="1"/>
</dbReference>